<protein>
    <recommendedName>
        <fullName evidence="3">Phage tail tape measure protein</fullName>
    </recommendedName>
</protein>
<reference evidence="1" key="1">
    <citation type="submission" date="2022-09" db="EMBL/GenBank/DDBJ databases">
        <title>Intensive care unit water sources are persistently colonized with multi-drug resistant bacteria and are the site of extensive horizontal gene transfer of antibiotic resistance genes.</title>
        <authorList>
            <person name="Diorio-Toth L."/>
        </authorList>
    </citation>
    <scope>NUCLEOTIDE SEQUENCE</scope>
    <source>
        <strain evidence="1">GD03851</strain>
    </source>
</reference>
<dbReference type="EMBL" id="JAOCDR010000011">
    <property type="protein sequence ID" value="MDH0655947.1"/>
    <property type="molecule type" value="Genomic_DNA"/>
</dbReference>
<evidence type="ECO:0000313" key="2">
    <source>
        <dbReference type="Proteomes" id="UP001161099"/>
    </source>
</evidence>
<comment type="caution">
    <text evidence="1">The sequence shown here is derived from an EMBL/GenBank/DDBJ whole genome shotgun (WGS) entry which is preliminary data.</text>
</comment>
<dbReference type="RefSeq" id="WP_279698263.1">
    <property type="nucleotide sequence ID" value="NZ_JAOCDR010000011.1"/>
</dbReference>
<accession>A0AA42LDG5</accession>
<dbReference type="Proteomes" id="UP001161099">
    <property type="component" value="Unassembled WGS sequence"/>
</dbReference>
<gene>
    <name evidence="1" type="ORF">N5D11_07425</name>
</gene>
<organism evidence="1 2">
    <name type="scientific">Acinetobacter johnsonii</name>
    <dbReference type="NCBI Taxonomy" id="40214"/>
    <lineage>
        <taxon>Bacteria</taxon>
        <taxon>Pseudomonadati</taxon>
        <taxon>Pseudomonadota</taxon>
        <taxon>Gammaproteobacteria</taxon>
        <taxon>Moraxellales</taxon>
        <taxon>Moraxellaceae</taxon>
        <taxon>Acinetobacter</taxon>
    </lineage>
</organism>
<dbReference type="AlphaFoldDB" id="A0AA42LDG5"/>
<evidence type="ECO:0000313" key="1">
    <source>
        <dbReference type="EMBL" id="MDH0655947.1"/>
    </source>
</evidence>
<proteinExistence type="predicted"/>
<evidence type="ECO:0008006" key="3">
    <source>
        <dbReference type="Google" id="ProtNLM"/>
    </source>
</evidence>
<sequence>MTDILSRVQILLDADTARFEQKMKAAPVVATQSFDKISARAKIMAGVVATAAMAGAGAIISYANEQSKAAQELERFAYLAQTSTQDFQKMSIGAQMMGIEQDKLSDIMKDWNERFGDFLTSGAGPLVDFMEQVAVKTEGGAAGAHKLAKELSDLSGPESMGLFIKKMEEANLSQDQMSFLMESMASDSTQLLPIMKDNAEGMRLWGEAAEDAGIILDDKTIKSANQMQVQTKMLDMQVQGLKTQFTSALLPALVDVADAFKTGDDKARGMADAGEVLGNTLRGVAAIAIGVYATINLVANSMAGVAKSANDSMEIANKAAENGGILNKLPGIKLLKGGLTFAVTAKADNSGIGMAMKDNADVIEEATLRSSALFDKTVSDAVTRLAELQGQTNQTTTAATQGTKDWLDKQNKVNEALAKATKAQEELKRVQEQQYQERVQIHHQYADRLHQIDLDLEAESKRIRDAAFSPEMSARYIEAATARAETQKALFKSEQEFELNEHKYTEQQKLEAEFDLNYLRIAANNDLTSDMTDAQFKALAERHDRAIAWLKLERDQEILDAGESLRTDLQNMEIRYALERRRILENARLTQDEQNRLIQLSQAAQGEEKRQNLNTATANWGGTFSDITNTREQYQLDQTRFSRKDDSQALFDAQMSLADTAEQREAIWLAHHERMSLIESTYQQNSLSLQMNNAGAVTGALSNMFETMLGKSSSTYQTLFFMQKSFALSQAGMNIWKAASDAYANEPGTVWQKAGAAALATLESGSFVALIEAATPMAMAHDGIDEVPREGTWLLDKGERVVDSRTNADLKNYLSNQQNGAGINIQVNVTDSGVSTLGGNTQDQKQFGQMLGNAVRAVIRQEQRQGGLLNK</sequence>
<name>A0AA42LDG5_ACIJO</name>